<evidence type="ECO:0000256" key="1">
    <source>
        <dbReference type="ARBA" id="ARBA00004141"/>
    </source>
</evidence>
<dbReference type="GO" id="GO:0005886">
    <property type="term" value="C:plasma membrane"/>
    <property type="evidence" value="ECO:0007669"/>
    <property type="project" value="UniProtKB-SubCell"/>
</dbReference>
<organism evidence="10">
    <name type="scientific">candidate division CPR3 bacterium</name>
    <dbReference type="NCBI Taxonomy" id="2268181"/>
    <lineage>
        <taxon>Bacteria</taxon>
        <taxon>Bacteria division CPR3</taxon>
    </lineage>
</organism>
<dbReference type="GO" id="GO:0009306">
    <property type="term" value="P:protein secretion"/>
    <property type="evidence" value="ECO:0007669"/>
    <property type="project" value="UniProtKB-UniRule"/>
</dbReference>
<evidence type="ECO:0000256" key="5">
    <source>
        <dbReference type="ARBA" id="ARBA00022927"/>
    </source>
</evidence>
<gene>
    <name evidence="10" type="primary">secG</name>
    <name evidence="10" type="ORF">ENT43_01185</name>
</gene>
<keyword evidence="3 9" id="KW-0813">Transport</keyword>
<keyword evidence="9" id="KW-1003">Cell membrane</keyword>
<accession>A0A7C4R4N9</accession>
<evidence type="ECO:0000256" key="6">
    <source>
        <dbReference type="ARBA" id="ARBA00022989"/>
    </source>
</evidence>
<evidence type="ECO:0000256" key="9">
    <source>
        <dbReference type="RuleBase" id="RU365087"/>
    </source>
</evidence>
<protein>
    <recommendedName>
        <fullName evidence="9">Protein-export membrane protein SecG</fullName>
    </recommendedName>
</protein>
<comment type="caution">
    <text evidence="9">Lacks conserved residue(s) required for the propagation of feature annotation.</text>
</comment>
<keyword evidence="7 9" id="KW-0811">Translocation</keyword>
<evidence type="ECO:0000256" key="8">
    <source>
        <dbReference type="ARBA" id="ARBA00023136"/>
    </source>
</evidence>
<keyword evidence="8 9" id="KW-0472">Membrane</keyword>
<name>A0A7C4R4N9_UNCC3</name>
<feature type="transmembrane region" description="Helical" evidence="9">
    <location>
        <begin position="52"/>
        <end position="73"/>
    </location>
</feature>
<comment type="caution">
    <text evidence="10">The sequence shown here is derived from an EMBL/GenBank/DDBJ whole genome shotgun (WGS) entry which is preliminary data.</text>
</comment>
<evidence type="ECO:0000313" key="10">
    <source>
        <dbReference type="EMBL" id="HGT70858.1"/>
    </source>
</evidence>
<comment type="similarity">
    <text evidence="2 9">Belongs to the SecG family.</text>
</comment>
<dbReference type="NCBIfam" id="TIGR00810">
    <property type="entry name" value="secG"/>
    <property type="match status" value="1"/>
</dbReference>
<sequence length="74" mass="7901">MELDKIINIAQIVVSVLLILAILLQTRGAGLSGTFGGDSAVYTTRRGPEKTLYWLTVILSLLFAGLAVASLILK</sequence>
<keyword evidence="4 9" id="KW-0812">Transmembrane</keyword>
<dbReference type="GO" id="GO:0015450">
    <property type="term" value="F:protein-transporting ATPase activity"/>
    <property type="evidence" value="ECO:0007669"/>
    <property type="project" value="UniProtKB-UniRule"/>
</dbReference>
<dbReference type="Pfam" id="PF03840">
    <property type="entry name" value="SecG"/>
    <property type="match status" value="1"/>
</dbReference>
<comment type="function">
    <text evidence="9">Involved in protein export. Participates in an early event of protein translocation.</text>
</comment>
<evidence type="ECO:0000256" key="4">
    <source>
        <dbReference type="ARBA" id="ARBA00022692"/>
    </source>
</evidence>
<evidence type="ECO:0000256" key="3">
    <source>
        <dbReference type="ARBA" id="ARBA00022448"/>
    </source>
</evidence>
<evidence type="ECO:0000256" key="7">
    <source>
        <dbReference type="ARBA" id="ARBA00023010"/>
    </source>
</evidence>
<dbReference type="InterPro" id="IPR004692">
    <property type="entry name" value="SecG"/>
</dbReference>
<comment type="subcellular location">
    <subcellularLocation>
        <location evidence="9">Cell membrane</location>
        <topology evidence="9">Multi-pass membrane protein</topology>
    </subcellularLocation>
    <subcellularLocation>
        <location evidence="1">Membrane</location>
        <topology evidence="1">Multi-pass membrane protein</topology>
    </subcellularLocation>
</comment>
<keyword evidence="6 9" id="KW-1133">Transmembrane helix</keyword>
<reference evidence="10" key="1">
    <citation type="journal article" date="2020" name="mSystems">
        <title>Genome- and Community-Level Interaction Insights into Carbon Utilization and Element Cycling Functions of Hydrothermarchaeota in Hydrothermal Sediment.</title>
        <authorList>
            <person name="Zhou Z."/>
            <person name="Liu Y."/>
            <person name="Xu W."/>
            <person name="Pan J."/>
            <person name="Luo Z.H."/>
            <person name="Li M."/>
        </authorList>
    </citation>
    <scope>NUCLEOTIDE SEQUENCE [LARGE SCALE GENOMIC DNA]</scope>
    <source>
        <strain evidence="10">SpSt-579</strain>
    </source>
</reference>
<keyword evidence="5 9" id="KW-0653">Protein transport</keyword>
<dbReference type="AlphaFoldDB" id="A0A7C4R4N9"/>
<proteinExistence type="inferred from homology"/>
<dbReference type="EMBL" id="DSYQ01000004">
    <property type="protein sequence ID" value="HGT70858.1"/>
    <property type="molecule type" value="Genomic_DNA"/>
</dbReference>
<evidence type="ECO:0000256" key="2">
    <source>
        <dbReference type="ARBA" id="ARBA00008445"/>
    </source>
</evidence>